<comment type="caution">
    <text evidence="12">The sequence shown here is derived from an EMBL/GenBank/DDBJ whole genome shotgun (WGS) entry which is preliminary data.</text>
</comment>
<feature type="binding site" evidence="8">
    <location>
        <begin position="9"/>
        <end position="12"/>
    </location>
    <ligand>
        <name>ATP</name>
        <dbReference type="ChEBI" id="CHEBI:30616"/>
    </ligand>
</feature>
<accession>A0A8J2Z697</accession>
<dbReference type="RefSeq" id="WP_117003542.1">
    <property type="nucleotide sequence ID" value="NZ_BMJS01000030.1"/>
</dbReference>
<keyword evidence="4 8" id="KW-0547">Nucleotide-binding</keyword>
<evidence type="ECO:0000256" key="3">
    <source>
        <dbReference type="ARBA" id="ARBA00022679"/>
    </source>
</evidence>
<dbReference type="Gene3D" id="3.30.70.260">
    <property type="match status" value="2"/>
</dbReference>
<dbReference type="GO" id="GO:0009090">
    <property type="term" value="P:homoserine biosynthetic process"/>
    <property type="evidence" value="ECO:0007669"/>
    <property type="project" value="TreeGrafter"/>
</dbReference>
<dbReference type="NCBIfam" id="TIGR00657">
    <property type="entry name" value="asp_kinases"/>
    <property type="match status" value="1"/>
</dbReference>
<dbReference type="GO" id="GO:0005524">
    <property type="term" value="F:ATP binding"/>
    <property type="evidence" value="ECO:0007669"/>
    <property type="project" value="UniProtKB-KW"/>
</dbReference>
<dbReference type="GO" id="GO:0004072">
    <property type="term" value="F:aspartate kinase activity"/>
    <property type="evidence" value="ECO:0007669"/>
    <property type="project" value="UniProtKB-EC"/>
</dbReference>
<proteinExistence type="inferred from homology"/>
<dbReference type="PROSITE" id="PS00324">
    <property type="entry name" value="ASPARTOKINASE"/>
    <property type="match status" value="1"/>
</dbReference>
<feature type="binding site" evidence="8">
    <location>
        <begin position="223"/>
        <end position="224"/>
    </location>
    <ligand>
        <name>ATP</name>
        <dbReference type="ChEBI" id="CHEBI:30616"/>
    </ligand>
</feature>
<keyword evidence="5 9" id="KW-0418">Kinase</keyword>
<protein>
    <recommendedName>
        <fullName evidence="9">Aspartokinase</fullName>
        <ecNumber evidence="9">2.7.2.4</ecNumber>
    </recommendedName>
</protein>
<evidence type="ECO:0000313" key="13">
    <source>
        <dbReference type="Proteomes" id="UP000636949"/>
    </source>
</evidence>
<dbReference type="InterPro" id="IPR045865">
    <property type="entry name" value="ACT-like_dom_sf"/>
</dbReference>
<keyword evidence="13" id="KW-1185">Reference proteome</keyword>
<dbReference type="InterPro" id="IPR018042">
    <property type="entry name" value="Aspartate_kinase_CS"/>
</dbReference>
<gene>
    <name evidence="12" type="primary">lysC</name>
    <name evidence="12" type="ORF">GCM10010995_22220</name>
</gene>
<name>A0A8J2Z697_9GAMM</name>
<evidence type="ECO:0000313" key="12">
    <source>
        <dbReference type="EMBL" id="GGG04262.1"/>
    </source>
</evidence>
<dbReference type="InterPro" id="IPR002912">
    <property type="entry name" value="ACT_dom"/>
</dbReference>
<evidence type="ECO:0000256" key="7">
    <source>
        <dbReference type="ARBA" id="ARBA00047872"/>
    </source>
</evidence>
<evidence type="ECO:0000256" key="6">
    <source>
        <dbReference type="ARBA" id="ARBA00022840"/>
    </source>
</evidence>
<evidence type="ECO:0000259" key="11">
    <source>
        <dbReference type="PROSITE" id="PS51671"/>
    </source>
</evidence>
<dbReference type="SUPFAM" id="SSF55021">
    <property type="entry name" value="ACT-like"/>
    <property type="match status" value="2"/>
</dbReference>
<evidence type="ECO:0000256" key="8">
    <source>
        <dbReference type="PIRSR" id="PIRSR000726-1"/>
    </source>
</evidence>
<dbReference type="InterPro" id="IPR054352">
    <property type="entry name" value="ACT_Aspartokinase"/>
</dbReference>
<keyword evidence="10" id="KW-0028">Amino-acid biosynthesis</keyword>
<dbReference type="GO" id="GO:0009089">
    <property type="term" value="P:lysine biosynthetic process via diaminopimelate"/>
    <property type="evidence" value="ECO:0007669"/>
    <property type="project" value="UniProtKB-UniPathway"/>
</dbReference>
<dbReference type="UniPathway" id="UPA00051">
    <property type="reaction ID" value="UER00462"/>
</dbReference>
<evidence type="ECO:0000256" key="10">
    <source>
        <dbReference type="RuleBase" id="RU004249"/>
    </source>
</evidence>
<dbReference type="NCBIfam" id="NF006570">
    <property type="entry name" value="PRK09084.1"/>
    <property type="match status" value="1"/>
</dbReference>
<dbReference type="PIRSF" id="PIRSF000726">
    <property type="entry name" value="Asp_kin"/>
    <property type="match status" value="1"/>
</dbReference>
<dbReference type="Proteomes" id="UP000636949">
    <property type="component" value="Unassembled WGS sequence"/>
</dbReference>
<dbReference type="PROSITE" id="PS51671">
    <property type="entry name" value="ACT"/>
    <property type="match status" value="1"/>
</dbReference>
<dbReference type="UniPathway" id="UPA00034">
    <property type="reaction ID" value="UER00015"/>
</dbReference>
<dbReference type="Pfam" id="PF22468">
    <property type="entry name" value="ACT_9"/>
    <property type="match status" value="1"/>
</dbReference>
<dbReference type="InterPro" id="IPR042199">
    <property type="entry name" value="AsparK_Bifunc_asparK/hSer_DH"/>
</dbReference>
<feature type="binding site" evidence="8">
    <location>
        <position position="229"/>
    </location>
    <ligand>
        <name>ATP</name>
        <dbReference type="ChEBI" id="CHEBI:30616"/>
    </ligand>
</feature>
<comment type="pathway">
    <text evidence="10">Amino-acid biosynthesis; L-threonine biosynthesis; L-threonine from L-aspartate: step 1/5.</text>
</comment>
<comment type="catalytic activity">
    <reaction evidence="7 9">
        <text>L-aspartate + ATP = 4-phospho-L-aspartate + ADP</text>
        <dbReference type="Rhea" id="RHEA:23776"/>
        <dbReference type="ChEBI" id="CHEBI:29991"/>
        <dbReference type="ChEBI" id="CHEBI:30616"/>
        <dbReference type="ChEBI" id="CHEBI:57535"/>
        <dbReference type="ChEBI" id="CHEBI:456216"/>
        <dbReference type="EC" id="2.7.2.4"/>
    </reaction>
</comment>
<evidence type="ECO:0000256" key="1">
    <source>
        <dbReference type="ARBA" id="ARBA00004766"/>
    </source>
</evidence>
<dbReference type="InterPro" id="IPR005260">
    <property type="entry name" value="Asp_kin_monofn"/>
</dbReference>
<dbReference type="InterPro" id="IPR001341">
    <property type="entry name" value="Asp_kinase"/>
</dbReference>
<dbReference type="PANTHER" id="PTHR21499:SF59">
    <property type="entry name" value="ASPARTOKINASE"/>
    <property type="match status" value="1"/>
</dbReference>
<feature type="binding site" evidence="8">
    <location>
        <position position="46"/>
    </location>
    <ligand>
        <name>substrate</name>
    </ligand>
</feature>
<evidence type="ECO:0000256" key="2">
    <source>
        <dbReference type="ARBA" id="ARBA00010122"/>
    </source>
</evidence>
<dbReference type="OrthoDB" id="9799110at2"/>
<dbReference type="EMBL" id="BMJS01000030">
    <property type="protein sequence ID" value="GGG04262.1"/>
    <property type="molecule type" value="Genomic_DNA"/>
</dbReference>
<dbReference type="AlphaFoldDB" id="A0A8J2Z697"/>
<sequence length="464" mass="50385">MQNPFVVAKFGGTSVANLNAICQCAEIIKSSPSVRVVVVSAQSGVTNLLVKLAHHVKSVHEISGIVDDIKNILTPIVEAIDCTYLHSDIKQRIDDLVFLAQMSVRLNTKELSDEILSFGERISAQLVAAIFRQNKINAQYFNVQTVMKTNSNFSQAKPNLDEIKAQVTTHMLPLLLADQVLICEGFIGMDAKGKTTTLGRGGSDYSAALLAQALQAKSVKIWTDVAGIYEADPRIIPQARAIESLSFNEAAELATFGAKVLHPATLWPAISSNIDVFVGSTFSPKMGGTWITAKGNSLKEPPQIRAIAERKNQLLMTLKSFDMFHAQGFLAKVFSILAKHNISVDLVTTSEVSIALTLDHIGSQSVGESLLTEALLDELQSIGNLEISVEHNLSLIAVVGNRLHQHKGISAKLFAALESYNVRLFSHGASGHNICLLVAAEDAKGVMMDIYTHLFSESTKERVR</sequence>
<dbReference type="InterPro" id="IPR001048">
    <property type="entry name" value="Asp/Glu/Uridylate_kinase"/>
</dbReference>
<dbReference type="PANTHER" id="PTHR21499">
    <property type="entry name" value="ASPARTATE KINASE"/>
    <property type="match status" value="1"/>
</dbReference>
<dbReference type="InterPro" id="IPR036393">
    <property type="entry name" value="AceGlu_kinase-like_sf"/>
</dbReference>
<dbReference type="GO" id="GO:0005829">
    <property type="term" value="C:cytosol"/>
    <property type="evidence" value="ECO:0007669"/>
    <property type="project" value="TreeGrafter"/>
</dbReference>
<comment type="pathway">
    <text evidence="1 10">Amino-acid biosynthesis; L-lysine biosynthesis via DAP pathway; (S)-tetrahydrodipicolinate from L-aspartate: step 1/4.</text>
</comment>
<dbReference type="Gene3D" id="3.40.1160.10">
    <property type="entry name" value="Acetylglutamate kinase-like"/>
    <property type="match status" value="1"/>
</dbReference>
<dbReference type="Pfam" id="PF00696">
    <property type="entry name" value="AA_kinase"/>
    <property type="match status" value="1"/>
</dbReference>
<keyword evidence="3 9" id="KW-0808">Transferase</keyword>
<dbReference type="FunFam" id="3.30.70.260:FF:000017">
    <property type="entry name" value="Aspartokinase"/>
    <property type="match status" value="1"/>
</dbReference>
<organism evidence="12 13">
    <name type="scientific">Cysteiniphilum litorale</name>
    <dbReference type="NCBI Taxonomy" id="2056700"/>
    <lineage>
        <taxon>Bacteria</taxon>
        <taxon>Pseudomonadati</taxon>
        <taxon>Pseudomonadota</taxon>
        <taxon>Gammaproteobacteria</taxon>
        <taxon>Thiotrichales</taxon>
        <taxon>Fastidiosibacteraceae</taxon>
        <taxon>Cysteiniphilum</taxon>
    </lineage>
</organism>
<dbReference type="GO" id="GO:0009088">
    <property type="term" value="P:threonine biosynthetic process"/>
    <property type="evidence" value="ECO:0007669"/>
    <property type="project" value="UniProtKB-UniPathway"/>
</dbReference>
<keyword evidence="6 8" id="KW-0067">ATP-binding</keyword>
<evidence type="ECO:0000256" key="5">
    <source>
        <dbReference type="ARBA" id="ARBA00022777"/>
    </source>
</evidence>
<dbReference type="Gene3D" id="1.20.120.1320">
    <property type="entry name" value="Aspartokinase, catalytic domain"/>
    <property type="match status" value="1"/>
</dbReference>
<feature type="binding site" evidence="8">
    <location>
        <position position="120"/>
    </location>
    <ligand>
        <name>substrate</name>
    </ligand>
</feature>
<comment type="pathway">
    <text evidence="10">Amino-acid biosynthesis; L-methionine biosynthesis via de novo pathway; L-homoserine from L-aspartate: step 1/3.</text>
</comment>
<dbReference type="EC" id="2.7.2.4" evidence="9"/>
<reference evidence="12" key="1">
    <citation type="journal article" date="2014" name="Int. J. Syst. Evol. Microbiol.">
        <title>Complete genome sequence of Corynebacterium casei LMG S-19264T (=DSM 44701T), isolated from a smear-ripened cheese.</title>
        <authorList>
            <consortium name="US DOE Joint Genome Institute (JGI-PGF)"/>
            <person name="Walter F."/>
            <person name="Albersmeier A."/>
            <person name="Kalinowski J."/>
            <person name="Ruckert C."/>
        </authorList>
    </citation>
    <scope>NUCLEOTIDE SEQUENCE</scope>
    <source>
        <strain evidence="12">CGMCC 1.15758</strain>
    </source>
</reference>
<evidence type="ECO:0000256" key="9">
    <source>
        <dbReference type="RuleBase" id="RU003448"/>
    </source>
</evidence>
<dbReference type="SUPFAM" id="SSF53633">
    <property type="entry name" value="Carbamate kinase-like"/>
    <property type="match status" value="1"/>
</dbReference>
<reference evidence="12" key="2">
    <citation type="submission" date="2020-09" db="EMBL/GenBank/DDBJ databases">
        <authorList>
            <person name="Sun Q."/>
            <person name="Zhou Y."/>
        </authorList>
    </citation>
    <scope>NUCLEOTIDE SEQUENCE</scope>
    <source>
        <strain evidence="12">CGMCC 1.15758</strain>
    </source>
</reference>
<feature type="binding site" evidence="8">
    <location>
        <position position="234"/>
    </location>
    <ligand>
        <name>ATP</name>
        <dbReference type="ChEBI" id="CHEBI:30616"/>
    </ligand>
</feature>
<feature type="binding site" evidence="8">
    <location>
        <begin position="259"/>
        <end position="260"/>
    </location>
    <ligand>
        <name>ATP</name>
        <dbReference type="ChEBI" id="CHEBI:30616"/>
    </ligand>
</feature>
<comment type="similarity">
    <text evidence="2 9">Belongs to the aspartokinase family.</text>
</comment>
<feature type="domain" description="ACT" evidence="11">
    <location>
        <begin position="318"/>
        <end position="394"/>
    </location>
</feature>
<evidence type="ECO:0000256" key="4">
    <source>
        <dbReference type="ARBA" id="ARBA00022741"/>
    </source>
</evidence>
<dbReference type="UniPathway" id="UPA00050">
    <property type="reaction ID" value="UER00461"/>
</dbReference>